<gene>
    <name evidence="2" type="ORF">FW780_17505</name>
</gene>
<dbReference type="InterPro" id="IPR046020">
    <property type="entry name" value="DUF5977"/>
</dbReference>
<dbReference type="OrthoDB" id="9814627at2"/>
<evidence type="ECO:0000313" key="2">
    <source>
        <dbReference type="EMBL" id="KAA2220669.1"/>
    </source>
</evidence>
<dbReference type="Proteomes" id="UP000323082">
    <property type="component" value="Unassembled WGS sequence"/>
</dbReference>
<feature type="domain" description="DUF5977" evidence="1">
    <location>
        <begin position="998"/>
        <end position="1063"/>
    </location>
</feature>
<reference evidence="2 3" key="1">
    <citation type="journal article" date="2015" name="Int. J. Syst. Evol. Microbiol.">
        <title>Chryseobacterium sediminis sp. nov., isolated from a river sediment.</title>
        <authorList>
            <person name="Kampfer P."/>
            <person name="Busse H.J."/>
            <person name="McInroy J.A."/>
            <person name="Glaeser S.P."/>
        </authorList>
    </citation>
    <scope>NUCLEOTIDE SEQUENCE [LARGE SCALE GENOMIC DNA]</scope>
    <source>
        <strain evidence="2 3">IMT-174</strain>
    </source>
</reference>
<dbReference type="AlphaFoldDB" id="A0A5B2U294"/>
<dbReference type="EMBL" id="VUNZ01000003">
    <property type="protein sequence ID" value="KAA2220669.1"/>
    <property type="molecule type" value="Genomic_DNA"/>
</dbReference>
<proteinExistence type="predicted"/>
<name>A0A5B2U294_9FLAO</name>
<evidence type="ECO:0000313" key="3">
    <source>
        <dbReference type="Proteomes" id="UP000323082"/>
    </source>
</evidence>
<protein>
    <recommendedName>
        <fullName evidence="1">DUF5977 domain-containing protein</fullName>
    </recommendedName>
</protein>
<organism evidence="2 3">
    <name type="scientific">Chryseobacterium sediminis</name>
    <dbReference type="NCBI Taxonomy" id="1679494"/>
    <lineage>
        <taxon>Bacteria</taxon>
        <taxon>Pseudomonadati</taxon>
        <taxon>Bacteroidota</taxon>
        <taxon>Flavobacteriia</taxon>
        <taxon>Flavobacteriales</taxon>
        <taxon>Weeksellaceae</taxon>
        <taxon>Chryseobacterium group</taxon>
        <taxon>Chryseobacterium</taxon>
    </lineage>
</organism>
<evidence type="ECO:0000259" key="1">
    <source>
        <dbReference type="Pfam" id="PF19404"/>
    </source>
</evidence>
<dbReference type="Pfam" id="PF19404">
    <property type="entry name" value="DUF5977"/>
    <property type="match status" value="1"/>
</dbReference>
<sequence>MKKNNYKLIFLLLLFINTEYKSQQLLEKQVYNVASPEVTGLMKYSDFSELDYIGKTNISVPIYNINFGKVKIPIDLSYNTKGNKVADIATSVGLGWNLNAGGNLTVKVNDQNDLTETYAYYTTSTFEPEQSLSWHRQSKGFLCTTWPDQLFYSNINGQQLCISTKIEWNDDGMVDSAPDFYYINAPGFNDKFYLTRINDTQFKAHFFNSTNAKLNNNLILTIKPTCGGFESTFWGNGGKASVFYQIDKFEIVGENGYIYTFNDYEIGKITEYPQDFLSHDSYQVNNWYLSKMKDPVSGREVKFEYETYVNNYEHPSLNTIEDVDFGNYNVAGNYSLGSNSSIYETPPLIYNKFTTSQFAIKRLKKLITNQETVEFTYAFNRIDYPGNGLSNINVKNKNGDIIKQANFTYSYFDSSGCTAGNYECKRLRLDKIEDSSLGSYSFSYDTNNFPPRNSSKVDFLGYFNNNSSNITFSKTDFHPYDLNYFPKAKTYFYPDLTTDNILPFKLVNKQPYFEPSGIDKTPSPLSKLGLLQRIVYPTGGALELNYENDDFIYEGEKYILGSTRINSMKLYDSQNSVSKEIKYKYLNTNNKSSGQINFITTPANVTRTYIASGVGFNTGAIVGYSRIIEEVTGKGYIEKNYSNFSDYPDKFMVSDTNFTDPGVKNLLKFLKFPSSYVQSFDGRRGKLLSANYYKEGVSAPIKKETYTYDYHVKDSLKVQKAFSSYINSGNNNSGTYTASNYLLRYFNNTSSNNREELFTGGSMKEENFFTYDDARLTYKKSVSNGDITEEYYRNAKDKSIQKLIDANILDTPIEIERKKNGKLLSKEQFKYDHAYTVLPSSVISTDIGNNTLNTEIAYEYDMNGNVVQYTTKDGVSTVIVWGYGQTQPIAEIKNAKFTDINYTSMSTIQEASDLDAAAGTNNDESNLLNALNTFKSNLSNYEITTYTYDPLIGVRTITPASGIRENYIYDSAGRLVKIVDANSNTIKEYKYNYAPTKYYNSERSGNFAKYCGSGGIGTAFTYTVPANKYTSMISQSDADQKAVDEITANGQNAANNNPNATCTTINCTVTKGSQINQFNYGSITVNNPTTYRIQIGFLYETNNQYWNQGGAIIGKINGSCTPGGIRTSSAYSNGIWNLTIDTNGYIKATISSASPSLVNNTNVALDFTFSIN</sequence>
<comment type="caution">
    <text evidence="2">The sequence shown here is derived from an EMBL/GenBank/DDBJ whole genome shotgun (WGS) entry which is preliminary data.</text>
</comment>
<dbReference type="RefSeq" id="WP_149834952.1">
    <property type="nucleotide sequence ID" value="NZ_VUNZ01000003.1"/>
</dbReference>
<accession>A0A5B2U294</accession>